<evidence type="ECO:0000259" key="4">
    <source>
        <dbReference type="SMART" id="SM00796"/>
    </source>
</evidence>
<organism evidence="5 6">
    <name type="scientific">Abyssalbus ytuae</name>
    <dbReference type="NCBI Taxonomy" id="2926907"/>
    <lineage>
        <taxon>Bacteria</taxon>
        <taxon>Pseudomonadati</taxon>
        <taxon>Bacteroidota</taxon>
        <taxon>Flavobacteriia</taxon>
        <taxon>Flavobacteriales</taxon>
        <taxon>Flavobacteriaceae</taxon>
        <taxon>Abyssalbus</taxon>
    </lineage>
</organism>
<dbReference type="InterPro" id="IPR010016">
    <property type="entry name" value="PxpB"/>
</dbReference>
<gene>
    <name evidence="5" type="primary">pxpB</name>
    <name evidence="5" type="ORF">MQE35_00090</name>
</gene>
<protein>
    <submittedName>
        <fullName evidence="5">5-oxoprolinase subunit PxpB</fullName>
        <ecNumber evidence="5">3.5.2.9</ecNumber>
    </submittedName>
</protein>
<dbReference type="GO" id="GO:0005524">
    <property type="term" value="F:ATP binding"/>
    <property type="evidence" value="ECO:0007669"/>
    <property type="project" value="UniProtKB-KW"/>
</dbReference>
<sequence length="242" mass="27952">MSNKFVLNYKPFGNKAILIEWPPHIDESILDEVIKTKQIVLETFKSIEVIPAYNSLTLIFKDYIDYDKILYQLKNLPESNKKIKKRTKRTWKIPVCYDKEFGLDMQDFSRQKKISEKEIIKLHTQPLYTVYCIGFLPGFMYLGGLDEKLFHPRRTAPRLKIPKGSVGIGGQQTGVYPKQSPGGWNIIGNSPAEIFNADEDNPCKVEVGDKIIFYEITKAEYELIKIQVDTNIFNLESEVVHD</sequence>
<dbReference type="SUPFAM" id="SSF160467">
    <property type="entry name" value="PH0987 N-terminal domain-like"/>
    <property type="match status" value="1"/>
</dbReference>
<dbReference type="PANTHER" id="PTHR34698">
    <property type="entry name" value="5-OXOPROLINASE SUBUNIT B"/>
    <property type="match status" value="1"/>
</dbReference>
<dbReference type="EC" id="3.5.2.9" evidence="5"/>
<keyword evidence="6" id="KW-1185">Reference proteome</keyword>
<dbReference type="NCBIfam" id="TIGR00370">
    <property type="entry name" value="5-oxoprolinase subunit PxpB"/>
    <property type="match status" value="1"/>
</dbReference>
<dbReference type="AlphaFoldDB" id="A0A9E7CU58"/>
<dbReference type="Pfam" id="PF02682">
    <property type="entry name" value="CT_C_D"/>
    <property type="match status" value="1"/>
</dbReference>
<feature type="domain" description="Carboxyltransferase" evidence="4">
    <location>
        <begin position="7"/>
        <end position="205"/>
    </location>
</feature>
<dbReference type="EMBL" id="CP094358">
    <property type="protein sequence ID" value="UOB17712.1"/>
    <property type="molecule type" value="Genomic_DNA"/>
</dbReference>
<name>A0A9E7CU58_9FLAO</name>
<evidence type="ECO:0000313" key="5">
    <source>
        <dbReference type="EMBL" id="UOB17712.1"/>
    </source>
</evidence>
<dbReference type="Proteomes" id="UP000831290">
    <property type="component" value="Chromosome"/>
</dbReference>
<dbReference type="PANTHER" id="PTHR34698:SF2">
    <property type="entry name" value="5-OXOPROLINASE SUBUNIT B"/>
    <property type="match status" value="1"/>
</dbReference>
<dbReference type="Gene3D" id="2.40.100.10">
    <property type="entry name" value="Cyclophilin-like"/>
    <property type="match status" value="1"/>
</dbReference>
<dbReference type="InterPro" id="IPR029000">
    <property type="entry name" value="Cyclophilin-like_dom_sf"/>
</dbReference>
<evidence type="ECO:0000313" key="6">
    <source>
        <dbReference type="Proteomes" id="UP000831290"/>
    </source>
</evidence>
<dbReference type="SUPFAM" id="SSF50891">
    <property type="entry name" value="Cyclophilin-like"/>
    <property type="match status" value="1"/>
</dbReference>
<keyword evidence="3" id="KW-0067">ATP-binding</keyword>
<keyword evidence="2 5" id="KW-0378">Hydrolase</keyword>
<dbReference type="GO" id="GO:0017168">
    <property type="term" value="F:5-oxoprolinase (ATP-hydrolyzing) activity"/>
    <property type="evidence" value="ECO:0007669"/>
    <property type="project" value="UniProtKB-EC"/>
</dbReference>
<reference evidence="5" key="1">
    <citation type="submission" date="2022-03" db="EMBL/GenBank/DDBJ databases">
        <title>Description of Abyssus ytuae gen. nov., sp. nov., a novel member of the family Flavobacteriaceae isolated from the sediment of Mariana Trench.</title>
        <authorList>
            <person name="Zhang J."/>
            <person name="Xu X."/>
        </authorList>
    </citation>
    <scope>NUCLEOTIDE SEQUENCE</scope>
    <source>
        <strain evidence="5">MT3330</strain>
    </source>
</reference>
<proteinExistence type="predicted"/>
<dbReference type="RefSeq" id="WP_255843375.1">
    <property type="nucleotide sequence ID" value="NZ_CP094358.1"/>
</dbReference>
<evidence type="ECO:0000256" key="3">
    <source>
        <dbReference type="ARBA" id="ARBA00022840"/>
    </source>
</evidence>
<dbReference type="Gene3D" id="3.30.1360.40">
    <property type="match status" value="1"/>
</dbReference>
<accession>A0A9E7CU58</accession>
<keyword evidence="1" id="KW-0547">Nucleotide-binding</keyword>
<dbReference type="KEGG" id="fbm:MQE35_00090"/>
<evidence type="ECO:0000256" key="1">
    <source>
        <dbReference type="ARBA" id="ARBA00022741"/>
    </source>
</evidence>
<dbReference type="InterPro" id="IPR003833">
    <property type="entry name" value="CT_C_D"/>
</dbReference>
<evidence type="ECO:0000256" key="2">
    <source>
        <dbReference type="ARBA" id="ARBA00022801"/>
    </source>
</evidence>
<dbReference type="SMART" id="SM00796">
    <property type="entry name" value="AHS1"/>
    <property type="match status" value="1"/>
</dbReference>